<keyword evidence="31" id="KW-1185">Reference proteome</keyword>
<feature type="binding site" evidence="23">
    <location>
        <position position="784"/>
    </location>
    <ligand>
        <name>methylcob(III)alamin</name>
        <dbReference type="ChEBI" id="CHEBI:28115"/>
    </ligand>
</feature>
<dbReference type="Pfam" id="PF02310">
    <property type="entry name" value="B12-binding"/>
    <property type="match status" value="1"/>
</dbReference>
<dbReference type="FunFam" id="3.20.20.330:FF:000001">
    <property type="entry name" value="Methionine synthase"/>
    <property type="match status" value="1"/>
</dbReference>
<evidence type="ECO:0000259" key="26">
    <source>
        <dbReference type="PROSITE" id="PS50972"/>
    </source>
</evidence>
<organism evidence="30 31">
    <name type="scientific">Corallococcus terminator</name>
    <dbReference type="NCBI Taxonomy" id="2316733"/>
    <lineage>
        <taxon>Bacteria</taxon>
        <taxon>Pseudomonadati</taxon>
        <taxon>Myxococcota</taxon>
        <taxon>Myxococcia</taxon>
        <taxon>Myxococcales</taxon>
        <taxon>Cystobacterineae</taxon>
        <taxon>Myxococcaceae</taxon>
        <taxon>Corallococcus</taxon>
    </lineage>
</organism>
<dbReference type="Proteomes" id="UP000268094">
    <property type="component" value="Unassembled WGS sequence"/>
</dbReference>
<dbReference type="Gene3D" id="3.20.20.330">
    <property type="entry name" value="Homocysteine-binding-like domain"/>
    <property type="match status" value="1"/>
</dbReference>
<dbReference type="AlphaFoldDB" id="A0A3A8I4I1"/>
<feature type="binding site" evidence="22 24">
    <location>
        <position position="245"/>
    </location>
    <ligand>
        <name>Zn(2+)</name>
        <dbReference type="ChEBI" id="CHEBI:29105"/>
    </ligand>
</feature>
<reference evidence="31" key="1">
    <citation type="submission" date="2018-09" db="EMBL/GenBank/DDBJ databases">
        <authorList>
            <person name="Livingstone P.G."/>
            <person name="Whitworth D.E."/>
        </authorList>
    </citation>
    <scope>NUCLEOTIDE SEQUENCE [LARGE SCALE GENOMIC DNA]</scope>
    <source>
        <strain evidence="31">CA054A</strain>
    </source>
</reference>
<keyword evidence="9 21" id="KW-0028">Amino-acid biosynthesis</keyword>
<comment type="catalytic activity">
    <reaction evidence="1 21">
        <text>(6S)-5-methyl-5,6,7,8-tetrahydrofolate + L-homocysteine = (6S)-5,6,7,8-tetrahydrofolate + L-methionine</text>
        <dbReference type="Rhea" id="RHEA:11172"/>
        <dbReference type="ChEBI" id="CHEBI:18608"/>
        <dbReference type="ChEBI" id="CHEBI:57453"/>
        <dbReference type="ChEBI" id="CHEBI:57844"/>
        <dbReference type="ChEBI" id="CHEBI:58199"/>
        <dbReference type="EC" id="2.1.1.13"/>
    </reaction>
</comment>
<keyword evidence="8 21" id="KW-0489">Methyltransferase</keyword>
<comment type="domain">
    <text evidence="21">Modular enzyme with four functionally distinct domains. The isolated Hcy-binding domain catalyzes methyl transfer from free methylcobalamin to homocysteine. The Hcy-binding domain in association with the pterin-binding domain catalyzes the methylation of cob(I)alamin by methyltetrahydrofolate and the methylation of homocysteine. The B12-binding domain binds the cofactor. The AdoMet activation domain binds S-adenosyl-L-methionine. Under aerobic conditions cob(I)alamin can be converted to inactive cob(II)alamin. Reductive methylation by S-adenosyl-L-methionine and flavodoxin regenerates methylcobalamin.</text>
</comment>
<dbReference type="UniPathway" id="UPA00051">
    <property type="reaction ID" value="UER00081"/>
</dbReference>
<dbReference type="Gene3D" id="1.10.1240.10">
    <property type="entry name" value="Methionine synthase domain"/>
    <property type="match status" value="1"/>
</dbReference>
<dbReference type="RefSeq" id="WP_120544082.1">
    <property type="nucleotide sequence ID" value="NZ_RAVZ01000270.1"/>
</dbReference>
<dbReference type="SUPFAM" id="SSF56507">
    <property type="entry name" value="Methionine synthase activation domain-like"/>
    <property type="match status" value="1"/>
</dbReference>
<dbReference type="InterPro" id="IPR003759">
    <property type="entry name" value="Cbl-bd_cap"/>
</dbReference>
<dbReference type="InterPro" id="IPR036589">
    <property type="entry name" value="HCY_dom_sf"/>
</dbReference>
<dbReference type="InterPro" id="IPR050554">
    <property type="entry name" value="Met_Synthase/Corrinoid"/>
</dbReference>
<gene>
    <name evidence="30" type="primary">metH</name>
    <name evidence="30" type="ORF">D7V88_30205</name>
</gene>
<evidence type="ECO:0000259" key="29">
    <source>
        <dbReference type="PROSITE" id="PS51337"/>
    </source>
</evidence>
<feature type="domain" description="Hcy-binding" evidence="25">
    <location>
        <begin position="20"/>
        <end position="323"/>
    </location>
</feature>
<evidence type="ECO:0000256" key="16">
    <source>
        <dbReference type="ARBA" id="ARBA00023167"/>
    </source>
</evidence>
<dbReference type="PROSITE" id="PS51332">
    <property type="entry name" value="B12_BINDING"/>
    <property type="match status" value="1"/>
</dbReference>
<dbReference type="InterPro" id="IPR003726">
    <property type="entry name" value="HCY_dom"/>
</dbReference>
<protein>
    <recommendedName>
        <fullName evidence="7 20">Methionine synthase</fullName>
        <ecNumber evidence="6 20">2.1.1.13</ecNumber>
    </recommendedName>
    <alternativeName>
        <fullName evidence="19 21">5-methyltetrahydrofolate--homocysteine methyltransferase</fullName>
    </alternativeName>
</protein>
<dbReference type="EMBL" id="RAVZ01000270">
    <property type="protein sequence ID" value="RKG78085.1"/>
    <property type="molecule type" value="Genomic_DNA"/>
</dbReference>
<comment type="similarity">
    <text evidence="5">Belongs to the vitamin-B12 dependent methionine synthase family.</text>
</comment>
<comment type="pathway">
    <text evidence="4 21">Amino-acid biosynthesis; L-methionine biosynthesis via de novo pathway; L-methionine from L-homocysteine (MetH route): step 1/1.</text>
</comment>
<keyword evidence="15 21" id="KW-0862">Zinc</keyword>
<evidence type="ECO:0000259" key="28">
    <source>
        <dbReference type="PROSITE" id="PS51332"/>
    </source>
</evidence>
<sequence>MTSHPAPPLPLPPGDHGLRVEALKAAMRERILVLDGAMGTLLQNHNLVAADFGGPEYEGCNENLVLTRPDVIEGIHAKYFAAGADVTETDSFGGTPVVLAEFDLGHKAMEINIAASRLALNAAKAAEAKDGRMRWVAGSIGPTTKAISVTGGITFEELVDNFALQAEGLALGGSDYLLVETAQDTRNVKAALIGIDRAFHKLGWAIPVAVSGTIEPMGTMLAGQSVESLATSLEHTDLLYLGLNCATGPDFMTDHIRTLSAMCGFPVSCVPNAGLPDENGQYLESPEMIARSLKRFCDNGWLNVVGGCCGTHAGHIDALAAMVKGLKPRTEVPKPRSSLSGVDYLEVTDEQRPIIVGERTNVIGSKKFKELIVAGQFDDASEIARAQVRRAAQVIDICLANPDRDELDDMRQFLDVVVKKVRVPLMIDSTDEKVIAMALTYCQGKAIINSVNLEDGEERFEKVVPLAKAFGAALVVGCIDEIGMAVTAERKLEVAERSFELLTKKYGMRAEDLYFDPLVFPCASGDAQYTGSGVQTIEGVRLIKKRFPQCRTVLGISNVSFGLPTAGREVLNSVFLYHCVQAGLDMALVNSEKLERYPSLPEEERKLSEDLLYNRGTDPVTPFAAHFRERKPARAQVSSLPLNERLQRYIVEGTRDGLFADLDLAMKEMPPLEIINGPLMKGMDEVGRLFGANELIVAEVLQSAESMKAAVSHLEPHMSKTQAASRGKIVLATVKGDVHDIGKNLVEIILANNGFQVVNLGIKVPPEQLVKAVKEHQPDILGLSGLLVKSAHQMVATAEDLKRAGVEVPILVGGAALSRNFVDRNIAPAYGGGTVAYAQDAMNGLELAKQIVEPVAHSKLRDDLAARRLKLAQEVKERPAPAAPVRRPRSTEVPVLASVPPAPDFARHVLTNTPLDHIWKFINPVMLYGRHLGLRTSSRALGTPAEAELAKTEEGRKALALKDAVEELKALLRGGVMHARSVFQFYKAASEGDRVLLFDGTTGEPVTTFDFPRQDKDNGLCLSDYVKPLENGKPVDAVAMFVTTAGSGIRELAEGFKAKGEFLKMHAVQALALETAEGYAELLHTQLRSMWGFPDRAEMSMLERFRAEYTGKRYSFGYPACPRLEDQTKLFAALKPEEIGVQLTDGCMMEPEASVSAIVFHHPGATYFSVT</sequence>
<comment type="cofactor">
    <cofactor evidence="3 21 22">
        <name>methylcob(III)alamin</name>
        <dbReference type="ChEBI" id="CHEBI:28115"/>
    </cofactor>
</comment>
<dbReference type="PROSITE" id="PS50970">
    <property type="entry name" value="HCY"/>
    <property type="match status" value="1"/>
</dbReference>
<feature type="binding site" evidence="23">
    <location>
        <position position="1113"/>
    </location>
    <ligand>
        <name>S-adenosyl-L-methionine</name>
        <dbReference type="ChEBI" id="CHEBI:59789"/>
    </ligand>
</feature>
<dbReference type="PANTHER" id="PTHR45833:SF1">
    <property type="entry name" value="METHIONINE SYNTHASE"/>
    <property type="match status" value="1"/>
</dbReference>
<dbReference type="Gene3D" id="3.10.196.10">
    <property type="entry name" value="Vitamin B12-dependent methionine synthase, activation domain"/>
    <property type="match status" value="1"/>
</dbReference>
<feature type="binding site" evidence="23">
    <location>
        <begin position="1167"/>
        <end position="1168"/>
    </location>
    <ligand>
        <name>S-adenosyl-L-methionine</name>
        <dbReference type="ChEBI" id="CHEBI:59789"/>
    </ligand>
</feature>
<dbReference type="PROSITE" id="PS50974">
    <property type="entry name" value="ADOMET_ACTIVATION"/>
    <property type="match status" value="1"/>
</dbReference>
<dbReference type="SMART" id="SM01018">
    <property type="entry name" value="B12-binding_2"/>
    <property type="match status" value="1"/>
</dbReference>
<feature type="binding site" evidence="23">
    <location>
        <position position="841"/>
    </location>
    <ligand>
        <name>methylcob(III)alamin</name>
        <dbReference type="ChEBI" id="CHEBI:28115"/>
    </ligand>
</feature>
<dbReference type="SUPFAM" id="SSF47644">
    <property type="entry name" value="Methionine synthase domain"/>
    <property type="match status" value="1"/>
</dbReference>
<evidence type="ECO:0000256" key="7">
    <source>
        <dbReference type="ARBA" id="ARBA00013998"/>
    </source>
</evidence>
<dbReference type="FunFam" id="3.20.20.20:FF:000017">
    <property type="entry name" value="Methionine synthase"/>
    <property type="match status" value="1"/>
</dbReference>
<dbReference type="Pfam" id="PF02965">
    <property type="entry name" value="Met_synt_B12"/>
    <property type="match status" value="1"/>
</dbReference>
<dbReference type="Gene3D" id="3.20.20.20">
    <property type="entry name" value="Dihydropteroate synthase-like"/>
    <property type="match status" value="1"/>
</dbReference>
<dbReference type="InterPro" id="IPR011822">
    <property type="entry name" value="MetH"/>
</dbReference>
<evidence type="ECO:0000256" key="4">
    <source>
        <dbReference type="ARBA" id="ARBA00005178"/>
    </source>
</evidence>
<evidence type="ECO:0000256" key="21">
    <source>
        <dbReference type="PIRNR" id="PIRNR000381"/>
    </source>
</evidence>
<keyword evidence="17 21" id="KW-0170">Cobalt</keyword>
<keyword evidence="10 21" id="KW-0846">Cobalamin</keyword>
<evidence type="ECO:0000256" key="1">
    <source>
        <dbReference type="ARBA" id="ARBA00001700"/>
    </source>
</evidence>
<dbReference type="Pfam" id="PF02574">
    <property type="entry name" value="S-methyl_trans"/>
    <property type="match status" value="1"/>
</dbReference>
<dbReference type="GO" id="GO:0050667">
    <property type="term" value="P:homocysteine metabolic process"/>
    <property type="evidence" value="ECO:0007669"/>
    <property type="project" value="TreeGrafter"/>
</dbReference>
<dbReference type="SUPFAM" id="SSF52242">
    <property type="entry name" value="Cobalamin (vitamin B12)-binding domain"/>
    <property type="match status" value="1"/>
</dbReference>
<dbReference type="InterPro" id="IPR037010">
    <property type="entry name" value="VitB12-dep_Met_synth_activ_sf"/>
</dbReference>
<keyword evidence="12 21" id="KW-0949">S-adenosyl-L-methionine</keyword>
<evidence type="ECO:0000256" key="5">
    <source>
        <dbReference type="ARBA" id="ARBA00010398"/>
    </source>
</evidence>
<comment type="function">
    <text evidence="18 21">Catalyzes the transfer of a methyl group from methyl-cobalamin to homocysteine, yielding enzyme-bound cob(I)alamin and methionine. Subsequently, remethylates the cofactor using methyltetrahydrofolate.</text>
</comment>
<dbReference type="GO" id="GO:0008705">
    <property type="term" value="F:methionine synthase activity"/>
    <property type="evidence" value="ECO:0007669"/>
    <property type="project" value="UniProtKB-UniRule"/>
</dbReference>
<feature type="domain" description="B12-binding N-terminal" evidence="29">
    <location>
        <begin position="633"/>
        <end position="726"/>
    </location>
</feature>
<evidence type="ECO:0000256" key="12">
    <source>
        <dbReference type="ARBA" id="ARBA00022691"/>
    </source>
</evidence>
<feature type="binding site" description="axial binding residue" evidence="22">
    <location>
        <position position="739"/>
    </location>
    <ligand>
        <name>methylcob(III)alamin</name>
        <dbReference type="ChEBI" id="CHEBI:28115"/>
    </ligand>
    <ligandPart>
        <name>Co</name>
        <dbReference type="ChEBI" id="CHEBI:27638"/>
    </ligandPart>
</feature>
<dbReference type="PANTHER" id="PTHR45833">
    <property type="entry name" value="METHIONINE SYNTHASE"/>
    <property type="match status" value="1"/>
</dbReference>
<evidence type="ECO:0000256" key="3">
    <source>
        <dbReference type="ARBA" id="ARBA00001956"/>
    </source>
</evidence>
<dbReference type="Pfam" id="PF00809">
    <property type="entry name" value="Pterin_bind"/>
    <property type="match status" value="1"/>
</dbReference>
<dbReference type="PROSITE" id="PS51337">
    <property type="entry name" value="B12_BINDING_NTER"/>
    <property type="match status" value="1"/>
</dbReference>
<comment type="cofactor">
    <cofactor evidence="2 21 24">
        <name>Zn(2+)</name>
        <dbReference type="ChEBI" id="CHEBI:29105"/>
    </cofactor>
</comment>
<evidence type="ECO:0000256" key="14">
    <source>
        <dbReference type="ARBA" id="ARBA00022737"/>
    </source>
</evidence>
<evidence type="ECO:0000256" key="23">
    <source>
        <dbReference type="PIRSR" id="PIRSR000381-2"/>
    </source>
</evidence>
<feature type="binding site" evidence="23">
    <location>
        <begin position="736"/>
        <end position="740"/>
    </location>
    <ligand>
        <name>methylcob(III)alamin</name>
        <dbReference type="ChEBI" id="CHEBI:28115"/>
    </ligand>
</feature>
<name>A0A3A8I4I1_9BACT</name>
<feature type="binding site" evidence="22 24">
    <location>
        <position position="308"/>
    </location>
    <ligand>
        <name>Zn(2+)</name>
        <dbReference type="ChEBI" id="CHEBI:29105"/>
    </ligand>
</feature>
<evidence type="ECO:0000256" key="15">
    <source>
        <dbReference type="ARBA" id="ARBA00022833"/>
    </source>
</evidence>
<evidence type="ECO:0000256" key="18">
    <source>
        <dbReference type="ARBA" id="ARBA00025552"/>
    </source>
</evidence>
<keyword evidence="16 21" id="KW-0486">Methionine biosynthesis</keyword>
<dbReference type="InterPro" id="IPR011005">
    <property type="entry name" value="Dihydropteroate_synth-like_sf"/>
</dbReference>
<dbReference type="InterPro" id="IPR036724">
    <property type="entry name" value="Cobalamin-bd_sf"/>
</dbReference>
<evidence type="ECO:0000313" key="31">
    <source>
        <dbReference type="Proteomes" id="UP000268094"/>
    </source>
</evidence>
<dbReference type="InterPro" id="IPR006158">
    <property type="entry name" value="Cobalamin-bd"/>
</dbReference>
<evidence type="ECO:0000256" key="6">
    <source>
        <dbReference type="ARBA" id="ARBA00012032"/>
    </source>
</evidence>
<evidence type="ECO:0000256" key="22">
    <source>
        <dbReference type="PIRSR" id="PIRSR000381-1"/>
    </source>
</evidence>
<evidence type="ECO:0000256" key="13">
    <source>
        <dbReference type="ARBA" id="ARBA00022723"/>
    </source>
</evidence>
<dbReference type="InterPro" id="IPR000489">
    <property type="entry name" value="Pterin-binding_dom"/>
</dbReference>
<dbReference type="InterPro" id="IPR004223">
    <property type="entry name" value="VitB12-dep_Met_synth_activ_dom"/>
</dbReference>
<dbReference type="NCBIfam" id="TIGR02082">
    <property type="entry name" value="metH"/>
    <property type="match status" value="1"/>
</dbReference>
<feature type="domain" description="AdoMet activation" evidence="27">
    <location>
        <begin position="874"/>
        <end position="1171"/>
    </location>
</feature>
<accession>A0A3A8I4I1</accession>
<dbReference type="GO" id="GO:0005829">
    <property type="term" value="C:cytosol"/>
    <property type="evidence" value="ECO:0007669"/>
    <property type="project" value="TreeGrafter"/>
</dbReference>
<evidence type="ECO:0000256" key="19">
    <source>
        <dbReference type="ARBA" id="ARBA00031040"/>
    </source>
</evidence>
<keyword evidence="11 21" id="KW-0808">Transferase</keyword>
<evidence type="ECO:0000256" key="17">
    <source>
        <dbReference type="ARBA" id="ARBA00023285"/>
    </source>
</evidence>
<evidence type="ECO:0000256" key="2">
    <source>
        <dbReference type="ARBA" id="ARBA00001947"/>
    </source>
</evidence>
<keyword evidence="14" id="KW-0677">Repeat</keyword>
<evidence type="ECO:0000256" key="9">
    <source>
        <dbReference type="ARBA" id="ARBA00022605"/>
    </source>
</evidence>
<dbReference type="OrthoDB" id="9803687at2"/>
<keyword evidence="13 21" id="KW-0479">Metal-binding</keyword>
<evidence type="ECO:0000259" key="27">
    <source>
        <dbReference type="PROSITE" id="PS50974"/>
    </source>
</evidence>
<dbReference type="SUPFAM" id="SSF51717">
    <property type="entry name" value="Dihydropteroate synthetase-like"/>
    <property type="match status" value="1"/>
</dbReference>
<dbReference type="InterPro" id="IPR036594">
    <property type="entry name" value="Meth_synthase_dom"/>
</dbReference>
<evidence type="ECO:0000259" key="25">
    <source>
        <dbReference type="PROSITE" id="PS50970"/>
    </source>
</evidence>
<dbReference type="PROSITE" id="PS50972">
    <property type="entry name" value="PTERIN_BINDING"/>
    <property type="match status" value="1"/>
</dbReference>
<dbReference type="Gene3D" id="3.40.50.280">
    <property type="entry name" value="Cobalamin-binding domain"/>
    <property type="match status" value="1"/>
</dbReference>
<dbReference type="GO" id="GO:0046653">
    <property type="term" value="P:tetrahydrofolate metabolic process"/>
    <property type="evidence" value="ECO:0007669"/>
    <property type="project" value="TreeGrafter"/>
</dbReference>
<proteinExistence type="inferred from homology"/>
<dbReference type="Pfam" id="PF02607">
    <property type="entry name" value="B12-binding_2"/>
    <property type="match status" value="1"/>
</dbReference>
<comment type="caution">
    <text evidence="30">The sequence shown here is derived from an EMBL/GenBank/DDBJ whole genome shotgun (WGS) entry which is preliminary data.</text>
</comment>
<feature type="domain" description="Pterin-binding" evidence="26">
    <location>
        <begin position="353"/>
        <end position="608"/>
    </location>
</feature>
<evidence type="ECO:0000256" key="20">
    <source>
        <dbReference type="NCBIfam" id="TIGR02082"/>
    </source>
</evidence>
<dbReference type="GO" id="GO:0032259">
    <property type="term" value="P:methylation"/>
    <property type="evidence" value="ECO:0007669"/>
    <property type="project" value="UniProtKB-KW"/>
</dbReference>
<evidence type="ECO:0000256" key="24">
    <source>
        <dbReference type="PROSITE-ProRule" id="PRU00333"/>
    </source>
</evidence>
<evidence type="ECO:0000313" key="30">
    <source>
        <dbReference type="EMBL" id="RKG78085.1"/>
    </source>
</evidence>
<dbReference type="GO" id="GO:0031419">
    <property type="term" value="F:cobalamin binding"/>
    <property type="evidence" value="ECO:0007669"/>
    <property type="project" value="UniProtKB-UniRule"/>
</dbReference>
<dbReference type="GO" id="GO:0008270">
    <property type="term" value="F:zinc ion binding"/>
    <property type="evidence" value="ECO:0007669"/>
    <property type="project" value="UniProtKB-UniRule"/>
</dbReference>
<dbReference type="EC" id="2.1.1.13" evidence="6 20"/>
<dbReference type="PIRSF" id="PIRSF000381">
    <property type="entry name" value="MetH"/>
    <property type="match status" value="1"/>
</dbReference>
<evidence type="ECO:0000256" key="10">
    <source>
        <dbReference type="ARBA" id="ARBA00022628"/>
    </source>
</evidence>
<feature type="domain" description="B12-binding" evidence="28">
    <location>
        <begin position="726"/>
        <end position="862"/>
    </location>
</feature>
<feature type="binding site" evidence="22 24">
    <location>
        <position position="309"/>
    </location>
    <ligand>
        <name>Zn(2+)</name>
        <dbReference type="ChEBI" id="CHEBI:29105"/>
    </ligand>
</feature>
<evidence type="ECO:0000256" key="11">
    <source>
        <dbReference type="ARBA" id="ARBA00022679"/>
    </source>
</evidence>
<evidence type="ECO:0000256" key="8">
    <source>
        <dbReference type="ARBA" id="ARBA00022603"/>
    </source>
</evidence>
<dbReference type="SUPFAM" id="SSF82282">
    <property type="entry name" value="Homocysteine S-methyltransferase"/>
    <property type="match status" value="1"/>
</dbReference>